<organism evidence="3 4">
    <name type="scientific">Neolewinella agarilytica</name>
    <dbReference type="NCBI Taxonomy" id="478744"/>
    <lineage>
        <taxon>Bacteria</taxon>
        <taxon>Pseudomonadati</taxon>
        <taxon>Bacteroidota</taxon>
        <taxon>Saprospiria</taxon>
        <taxon>Saprospirales</taxon>
        <taxon>Lewinellaceae</taxon>
        <taxon>Neolewinella</taxon>
    </lineage>
</organism>
<feature type="compositionally biased region" description="Gly residues" evidence="1">
    <location>
        <begin position="191"/>
        <end position="208"/>
    </location>
</feature>
<feature type="region of interest" description="Disordered" evidence="1">
    <location>
        <begin position="187"/>
        <end position="226"/>
    </location>
</feature>
<dbReference type="Proteomes" id="UP000199021">
    <property type="component" value="Unassembled WGS sequence"/>
</dbReference>
<evidence type="ECO:0000259" key="2">
    <source>
        <dbReference type="Pfam" id="PF14240"/>
    </source>
</evidence>
<evidence type="ECO:0000256" key="1">
    <source>
        <dbReference type="SAM" id="MobiDB-lite"/>
    </source>
</evidence>
<dbReference type="Pfam" id="PF14240">
    <property type="entry name" value="YHYH"/>
    <property type="match status" value="1"/>
</dbReference>
<name>A0A1H9DPE1_9BACT</name>
<evidence type="ECO:0000313" key="4">
    <source>
        <dbReference type="Proteomes" id="UP000199021"/>
    </source>
</evidence>
<dbReference type="AlphaFoldDB" id="A0A1H9DPE1"/>
<protein>
    <submittedName>
        <fullName evidence="3">YHYH protein</fullName>
    </submittedName>
</protein>
<evidence type="ECO:0000313" key="3">
    <source>
        <dbReference type="EMBL" id="SEQ14568.1"/>
    </source>
</evidence>
<sequence length="351" mass="37017">MKHIYYSLSLLLLVSCAQNPSGKQKAEGDSVTVDQVVIDVDPKLFLEPSLAEAVSTVACTLSDGTKTTCYKIVSSSSPSDHQMGPWCPTNISDGADAGGVWIEGGEIYDVDGAFIENLAAFYDDDTWQMYDANGDIFRTKTKEDCANAANPNVGAEYKNFCVECLPSYLSDVTQEYLIPVTPVRTGTTQAFGGGGRPGGGPGGPGGRPDGPPRERPADGAGGRPGGGMMVRGVAFNGIRFDGPAPTDAILGAYTLAPFDDAGGHINLHAGYHYHAATGVSTKIPQADGHAAMIGYAMDGHGIYERLDANGKEATDLDDCRGHYDEVRGYHYHVDKAGANNFINCLSGAYAE</sequence>
<keyword evidence="4" id="KW-1185">Reference proteome</keyword>
<dbReference type="EMBL" id="FOFB01000006">
    <property type="protein sequence ID" value="SEQ14568.1"/>
    <property type="molecule type" value="Genomic_DNA"/>
</dbReference>
<dbReference type="InterPro" id="IPR025924">
    <property type="entry name" value="YHYH_dom"/>
</dbReference>
<dbReference type="RefSeq" id="WP_245748464.1">
    <property type="nucleotide sequence ID" value="NZ_FOFB01000006.1"/>
</dbReference>
<proteinExistence type="predicted"/>
<dbReference type="InParanoid" id="A0A1H9DPE1"/>
<dbReference type="PROSITE" id="PS51257">
    <property type="entry name" value="PROKAR_LIPOPROTEIN"/>
    <property type="match status" value="1"/>
</dbReference>
<accession>A0A1H9DPE1</accession>
<reference evidence="4" key="1">
    <citation type="submission" date="2016-10" db="EMBL/GenBank/DDBJ databases">
        <authorList>
            <person name="Varghese N."/>
            <person name="Submissions S."/>
        </authorList>
    </citation>
    <scope>NUCLEOTIDE SEQUENCE [LARGE SCALE GENOMIC DNA]</scope>
    <source>
        <strain evidence="4">DSM 24740</strain>
    </source>
</reference>
<dbReference type="STRING" id="478744.SAMN05444359_10658"/>
<gene>
    <name evidence="3" type="ORF">SAMN05444359_10658</name>
</gene>
<feature type="domain" description="YHYH" evidence="2">
    <location>
        <begin position="232"/>
        <end position="306"/>
    </location>
</feature>